<dbReference type="Gene3D" id="2.40.160.180">
    <property type="entry name" value="Carbohydrate-selective porin OprB"/>
    <property type="match status" value="1"/>
</dbReference>
<dbReference type="InterPro" id="IPR007049">
    <property type="entry name" value="Carb-sel_porin_OprB"/>
</dbReference>
<evidence type="ECO:0000313" key="3">
    <source>
        <dbReference type="EMBL" id="GJE75415.1"/>
    </source>
</evidence>
<keyword evidence="2" id="KW-0732">Signal</keyword>
<dbReference type="PANTHER" id="PTHR37944:SF1">
    <property type="entry name" value="PORIN B"/>
    <property type="match status" value="1"/>
</dbReference>
<evidence type="ECO:0000256" key="1">
    <source>
        <dbReference type="ARBA" id="ARBA00008769"/>
    </source>
</evidence>
<dbReference type="EMBL" id="BPRE01000005">
    <property type="protein sequence ID" value="GJE75415.1"/>
    <property type="molecule type" value="Genomic_DNA"/>
</dbReference>
<dbReference type="InterPro" id="IPR052932">
    <property type="entry name" value="OprB_Porin"/>
</dbReference>
<reference evidence="3" key="2">
    <citation type="submission" date="2021-08" db="EMBL/GenBank/DDBJ databases">
        <authorList>
            <person name="Tani A."/>
            <person name="Ola A."/>
            <person name="Ogura Y."/>
            <person name="Katsura K."/>
            <person name="Hayashi T."/>
        </authorList>
    </citation>
    <scope>NUCLEOTIDE SEQUENCE</scope>
    <source>
        <strain evidence="3">DSM 14458</strain>
    </source>
</reference>
<keyword evidence="4" id="KW-1185">Reference proteome</keyword>
<accession>A0ABQ4UUK4</accession>
<dbReference type="PANTHER" id="PTHR37944">
    <property type="entry name" value="PORIN B"/>
    <property type="match status" value="1"/>
</dbReference>
<dbReference type="Pfam" id="PF04966">
    <property type="entry name" value="OprB"/>
    <property type="match status" value="1"/>
</dbReference>
<dbReference type="RefSeq" id="WP_238307930.1">
    <property type="nucleotide sequence ID" value="NZ_BPRE01000005.1"/>
</dbReference>
<dbReference type="InterPro" id="IPR038673">
    <property type="entry name" value="OprB_sf"/>
</dbReference>
<feature type="signal peptide" evidence="2">
    <location>
        <begin position="1"/>
        <end position="23"/>
    </location>
</feature>
<comment type="caution">
    <text evidence="3">The sequence shown here is derived from an EMBL/GenBank/DDBJ whole genome shotgun (WGS) entry which is preliminary data.</text>
</comment>
<evidence type="ECO:0000313" key="4">
    <source>
        <dbReference type="Proteomes" id="UP001055093"/>
    </source>
</evidence>
<name>A0ABQ4UUK4_9HYPH</name>
<dbReference type="Proteomes" id="UP001055093">
    <property type="component" value="Unassembled WGS sequence"/>
</dbReference>
<gene>
    <name evidence="3" type="primary">oprB_3</name>
    <name evidence="3" type="ORF">BGCPKDLD_1999</name>
</gene>
<reference evidence="3" key="1">
    <citation type="journal article" date="2021" name="Front. Microbiol.">
        <title>Comprehensive Comparative Genomics and Phenotyping of Methylobacterium Species.</title>
        <authorList>
            <person name="Alessa O."/>
            <person name="Ogura Y."/>
            <person name="Fujitani Y."/>
            <person name="Takami H."/>
            <person name="Hayashi T."/>
            <person name="Sahin N."/>
            <person name="Tani A."/>
        </authorList>
    </citation>
    <scope>NUCLEOTIDE SEQUENCE</scope>
    <source>
        <strain evidence="3">DSM 14458</strain>
    </source>
</reference>
<comment type="similarity">
    <text evidence="1 2">Belongs to the OprB family.</text>
</comment>
<feature type="chain" id="PRO_5045013027" evidence="2">
    <location>
        <begin position="24"/>
        <end position="503"/>
    </location>
</feature>
<sequence length="503" mass="53660">MKAVTAAWAMLGLGAVLGGPAHAQEAAPAPNDPLPALAVAPVAGPAALRRPALRRVVRRAPPRRTFGDDGSAAAAADVLGQSATPPTLPPGTFDLGNGLSFLLNYTGQGAANPVGGIRQGTAWAGQLFFGIDADLSRLAGLDGASVHIAVTNRHGRSLAQDLIGNNTSVQEIYGGGQTTRLTLLSYQQKLFDNRLDIEVGRLVANINFLNSPIYCNFQTNSACGNPTFVFKTSNFTFWPVSSWGGHAKAWLTDKVFFHVGAYEVNPLHQQPGDNGLDFSTKGATGAIVPFELGYTTTFANDVLPRNYGVGGWIDRSDYPDPVRDVTGGRAVLTGLDPRTRFGRSGVYARFDQMVWRPDPTAIQGLTLFGVAMTGTGGRLVEDYFLEIGALQTGTFAGRPYDTVGFVINTQKFSPLALSNIYAAQASLGVARNIPEHQIMMELNYGIQVTPAIRLTPNLQYIVNPDQTRFPYRTRNIPDALVVGAKLSVDLFTLAGLAQGPGSR</sequence>
<protein>
    <submittedName>
        <fullName evidence="3">Porin B</fullName>
    </submittedName>
</protein>
<proteinExistence type="inferred from homology"/>
<evidence type="ECO:0000256" key="2">
    <source>
        <dbReference type="RuleBase" id="RU363072"/>
    </source>
</evidence>
<organism evidence="3 4">
    <name type="scientific">Methylorubrum suomiense</name>
    <dbReference type="NCBI Taxonomy" id="144191"/>
    <lineage>
        <taxon>Bacteria</taxon>
        <taxon>Pseudomonadati</taxon>
        <taxon>Pseudomonadota</taxon>
        <taxon>Alphaproteobacteria</taxon>
        <taxon>Hyphomicrobiales</taxon>
        <taxon>Methylobacteriaceae</taxon>
        <taxon>Methylorubrum</taxon>
    </lineage>
</organism>